<protein>
    <submittedName>
        <fullName evidence="1">Uncharacterized protein</fullName>
    </submittedName>
</protein>
<sequence>GTPLKIVRKDEMSYVRVKNSWVYHILESQDGKTEGRDPLDK</sequence>
<proteinExistence type="predicted"/>
<feature type="non-terminal residue" evidence="1">
    <location>
        <position position="1"/>
    </location>
</feature>
<dbReference type="AlphaFoldDB" id="X1TBH9"/>
<comment type="caution">
    <text evidence="1">The sequence shown here is derived from an EMBL/GenBank/DDBJ whole genome shotgun (WGS) entry which is preliminary data.</text>
</comment>
<evidence type="ECO:0000313" key="1">
    <source>
        <dbReference type="EMBL" id="GAI84930.1"/>
    </source>
</evidence>
<organism evidence="1">
    <name type="scientific">marine sediment metagenome</name>
    <dbReference type="NCBI Taxonomy" id="412755"/>
    <lineage>
        <taxon>unclassified sequences</taxon>
        <taxon>metagenomes</taxon>
        <taxon>ecological metagenomes</taxon>
    </lineage>
</organism>
<accession>X1TBH9</accession>
<name>X1TBH9_9ZZZZ</name>
<reference evidence="1" key="1">
    <citation type="journal article" date="2014" name="Front. Microbiol.">
        <title>High frequency of phylogenetically diverse reductive dehalogenase-homologous genes in deep subseafloor sedimentary metagenomes.</title>
        <authorList>
            <person name="Kawai M."/>
            <person name="Futagami T."/>
            <person name="Toyoda A."/>
            <person name="Takaki Y."/>
            <person name="Nishi S."/>
            <person name="Hori S."/>
            <person name="Arai W."/>
            <person name="Tsubouchi T."/>
            <person name="Morono Y."/>
            <person name="Uchiyama I."/>
            <person name="Ito T."/>
            <person name="Fujiyama A."/>
            <person name="Inagaki F."/>
            <person name="Takami H."/>
        </authorList>
    </citation>
    <scope>NUCLEOTIDE SEQUENCE</scope>
    <source>
        <strain evidence="1">Expedition CK06-06</strain>
    </source>
</reference>
<gene>
    <name evidence="1" type="ORF">S12H4_14914</name>
</gene>
<dbReference type="EMBL" id="BARW01007133">
    <property type="protein sequence ID" value="GAI84930.1"/>
    <property type="molecule type" value="Genomic_DNA"/>
</dbReference>